<accession>A0ACB8ZUY3</accession>
<keyword evidence="2" id="KW-1185">Reference proteome</keyword>
<sequence>MVDVKNIFWYLKRTTSLGLWYPSNFGFFVQAYSDADLGGCGLDRKSKSGGCQFLDGKLVSWQSMKQTCVFLSTGEAEYIAATSWTFQIIWIQNQLRDYGFNMKMIPLYRDSENAI</sequence>
<evidence type="ECO:0000313" key="2">
    <source>
        <dbReference type="Proteomes" id="UP001055811"/>
    </source>
</evidence>
<reference evidence="2" key="1">
    <citation type="journal article" date="2022" name="Mol. Ecol. Resour.">
        <title>The genomes of chicory, endive, great burdock and yacon provide insights into Asteraceae palaeo-polyploidization history and plant inulin production.</title>
        <authorList>
            <person name="Fan W."/>
            <person name="Wang S."/>
            <person name="Wang H."/>
            <person name="Wang A."/>
            <person name="Jiang F."/>
            <person name="Liu H."/>
            <person name="Zhao H."/>
            <person name="Xu D."/>
            <person name="Zhang Y."/>
        </authorList>
    </citation>
    <scope>NUCLEOTIDE SEQUENCE [LARGE SCALE GENOMIC DNA]</scope>
    <source>
        <strain evidence="2">cv. Punajuju</strain>
    </source>
</reference>
<comment type="caution">
    <text evidence="1">The sequence shown here is derived from an EMBL/GenBank/DDBJ whole genome shotgun (WGS) entry which is preliminary data.</text>
</comment>
<name>A0ACB8ZUY3_CICIN</name>
<reference evidence="1 2" key="2">
    <citation type="journal article" date="2022" name="Mol. Ecol. Resour.">
        <title>The genomes of chicory, endive, great burdock and yacon provide insights into Asteraceae paleo-polyploidization history and plant inulin production.</title>
        <authorList>
            <person name="Fan W."/>
            <person name="Wang S."/>
            <person name="Wang H."/>
            <person name="Wang A."/>
            <person name="Jiang F."/>
            <person name="Liu H."/>
            <person name="Zhao H."/>
            <person name="Xu D."/>
            <person name="Zhang Y."/>
        </authorList>
    </citation>
    <scope>NUCLEOTIDE SEQUENCE [LARGE SCALE GENOMIC DNA]</scope>
    <source>
        <strain evidence="2">cv. Punajuju</strain>
        <tissue evidence="1">Leaves</tissue>
    </source>
</reference>
<protein>
    <submittedName>
        <fullName evidence="1">Uncharacterized protein</fullName>
    </submittedName>
</protein>
<gene>
    <name evidence="1" type="ORF">L2E82_45655</name>
</gene>
<dbReference type="EMBL" id="CM042016">
    <property type="protein sequence ID" value="KAI3701013.1"/>
    <property type="molecule type" value="Genomic_DNA"/>
</dbReference>
<dbReference type="Proteomes" id="UP001055811">
    <property type="component" value="Linkage Group LG08"/>
</dbReference>
<organism evidence="1 2">
    <name type="scientific">Cichorium intybus</name>
    <name type="common">Chicory</name>
    <dbReference type="NCBI Taxonomy" id="13427"/>
    <lineage>
        <taxon>Eukaryota</taxon>
        <taxon>Viridiplantae</taxon>
        <taxon>Streptophyta</taxon>
        <taxon>Embryophyta</taxon>
        <taxon>Tracheophyta</taxon>
        <taxon>Spermatophyta</taxon>
        <taxon>Magnoliopsida</taxon>
        <taxon>eudicotyledons</taxon>
        <taxon>Gunneridae</taxon>
        <taxon>Pentapetalae</taxon>
        <taxon>asterids</taxon>
        <taxon>campanulids</taxon>
        <taxon>Asterales</taxon>
        <taxon>Asteraceae</taxon>
        <taxon>Cichorioideae</taxon>
        <taxon>Cichorieae</taxon>
        <taxon>Cichoriinae</taxon>
        <taxon>Cichorium</taxon>
    </lineage>
</organism>
<proteinExistence type="predicted"/>
<evidence type="ECO:0000313" key="1">
    <source>
        <dbReference type="EMBL" id="KAI3701013.1"/>
    </source>
</evidence>